<feature type="compositionally biased region" description="Low complexity" evidence="1">
    <location>
        <begin position="130"/>
        <end position="152"/>
    </location>
</feature>
<reference evidence="2 3" key="1">
    <citation type="journal article" date="2009" name="Nature">
        <title>The Sorghum bicolor genome and the diversification of grasses.</title>
        <authorList>
            <person name="Paterson A.H."/>
            <person name="Bowers J.E."/>
            <person name="Bruggmann R."/>
            <person name="Dubchak I."/>
            <person name="Grimwood J."/>
            <person name="Gundlach H."/>
            <person name="Haberer G."/>
            <person name="Hellsten U."/>
            <person name="Mitros T."/>
            <person name="Poliakov A."/>
            <person name="Schmutz J."/>
            <person name="Spannagl M."/>
            <person name="Tang H."/>
            <person name="Wang X."/>
            <person name="Wicker T."/>
            <person name="Bharti A.K."/>
            <person name="Chapman J."/>
            <person name="Feltus F.A."/>
            <person name="Gowik U."/>
            <person name="Grigoriev I.V."/>
            <person name="Lyons E."/>
            <person name="Maher C.A."/>
            <person name="Martis M."/>
            <person name="Narechania A."/>
            <person name="Otillar R.P."/>
            <person name="Penning B.W."/>
            <person name="Salamov A.A."/>
            <person name="Wang Y."/>
            <person name="Zhang L."/>
            <person name="Carpita N.C."/>
            <person name="Freeling M."/>
            <person name="Gingle A.R."/>
            <person name="Hash C.T."/>
            <person name="Keller B."/>
            <person name="Klein P."/>
            <person name="Kresovich S."/>
            <person name="McCann M.C."/>
            <person name="Ming R."/>
            <person name="Peterson D.G."/>
            <person name="Mehboob-ur-Rahman"/>
            <person name="Ware D."/>
            <person name="Westhoff P."/>
            <person name="Mayer K.F."/>
            <person name="Messing J."/>
            <person name="Rokhsar D.S."/>
        </authorList>
    </citation>
    <scope>NUCLEOTIDE SEQUENCE [LARGE SCALE GENOMIC DNA]</scope>
    <source>
        <strain evidence="3">cv. BTx623</strain>
    </source>
</reference>
<gene>
    <name evidence="2" type="ORF">SORBI_3008G083650</name>
</gene>
<dbReference type="EMBL" id="CM000767">
    <property type="protein sequence ID" value="OQU78985.1"/>
    <property type="molecule type" value="Genomic_DNA"/>
</dbReference>
<dbReference type="Proteomes" id="UP000000768">
    <property type="component" value="Chromosome 8"/>
</dbReference>
<dbReference type="AlphaFoldDB" id="A0A1Z5R6B1"/>
<evidence type="ECO:0000313" key="3">
    <source>
        <dbReference type="Proteomes" id="UP000000768"/>
    </source>
</evidence>
<sequence length="235" mass="23313">MAVWRAKTAAAEREAPGPPTPERATACVGQVGGAGGTRARDAPAPGPSATDRGGAPALGRGVAAAPGRGRTGLGVTPKEEVGQTVLAPGERAPAKAVGLLASGGRAPAKAVGQAVLVLGGRALVKEPRTGGRAAPGGRSPAPAAGRAAALGAGAAGGRTSAGGGEVALQPAAAGRPGPVASRAQRREGRGKMGNRWGKEEEEEMGDGGWWLEEEGEKKPSWIPCVETDWLLSKRI</sequence>
<organism evidence="2 3">
    <name type="scientific">Sorghum bicolor</name>
    <name type="common">Sorghum</name>
    <name type="synonym">Sorghum vulgare</name>
    <dbReference type="NCBI Taxonomy" id="4558"/>
    <lineage>
        <taxon>Eukaryota</taxon>
        <taxon>Viridiplantae</taxon>
        <taxon>Streptophyta</taxon>
        <taxon>Embryophyta</taxon>
        <taxon>Tracheophyta</taxon>
        <taxon>Spermatophyta</taxon>
        <taxon>Magnoliopsida</taxon>
        <taxon>Liliopsida</taxon>
        <taxon>Poales</taxon>
        <taxon>Poaceae</taxon>
        <taxon>PACMAD clade</taxon>
        <taxon>Panicoideae</taxon>
        <taxon>Andropogonodae</taxon>
        <taxon>Andropogoneae</taxon>
        <taxon>Sorghinae</taxon>
        <taxon>Sorghum</taxon>
    </lineage>
</organism>
<name>A0A1Z5R6B1_SORBI</name>
<feature type="region of interest" description="Disordered" evidence="1">
    <location>
        <begin position="125"/>
        <end position="206"/>
    </location>
</feature>
<feature type="compositionally biased region" description="Low complexity" evidence="1">
    <location>
        <begin position="52"/>
        <end position="68"/>
    </location>
</feature>
<evidence type="ECO:0000313" key="2">
    <source>
        <dbReference type="EMBL" id="OQU78985.1"/>
    </source>
</evidence>
<feature type="compositionally biased region" description="Gly residues" evidence="1">
    <location>
        <begin position="153"/>
        <end position="165"/>
    </location>
</feature>
<proteinExistence type="predicted"/>
<dbReference type="Gramene" id="OQU78985">
    <property type="protein sequence ID" value="OQU78985"/>
    <property type="gene ID" value="SORBI_3008G083650"/>
</dbReference>
<evidence type="ECO:0000256" key="1">
    <source>
        <dbReference type="SAM" id="MobiDB-lite"/>
    </source>
</evidence>
<feature type="region of interest" description="Disordered" evidence="1">
    <location>
        <begin position="1"/>
        <end position="91"/>
    </location>
</feature>
<dbReference type="InParanoid" id="A0A1Z5R6B1"/>
<reference evidence="3" key="2">
    <citation type="journal article" date="2018" name="Plant J.">
        <title>The Sorghum bicolor reference genome: improved assembly, gene annotations, a transcriptome atlas, and signatures of genome organization.</title>
        <authorList>
            <person name="McCormick R.F."/>
            <person name="Truong S.K."/>
            <person name="Sreedasyam A."/>
            <person name="Jenkins J."/>
            <person name="Shu S."/>
            <person name="Sims D."/>
            <person name="Kennedy M."/>
            <person name="Amirebrahimi M."/>
            <person name="Weers B.D."/>
            <person name="McKinley B."/>
            <person name="Mattison A."/>
            <person name="Morishige D.T."/>
            <person name="Grimwood J."/>
            <person name="Schmutz J."/>
            <person name="Mullet J.E."/>
        </authorList>
    </citation>
    <scope>NUCLEOTIDE SEQUENCE [LARGE SCALE GENOMIC DNA]</scope>
    <source>
        <strain evidence="3">cv. BTx623</strain>
    </source>
</reference>
<keyword evidence="3" id="KW-1185">Reference proteome</keyword>
<accession>A0A1Z5R6B1</accession>
<protein>
    <submittedName>
        <fullName evidence="2">Uncharacterized protein</fullName>
    </submittedName>
</protein>